<dbReference type="SUPFAM" id="SSF90229">
    <property type="entry name" value="CCCH zinc finger"/>
    <property type="match status" value="2"/>
</dbReference>
<dbReference type="GO" id="GO:0061630">
    <property type="term" value="F:ubiquitin protein ligase activity"/>
    <property type="evidence" value="ECO:0007669"/>
    <property type="project" value="UniProtKB-EC"/>
</dbReference>
<evidence type="ECO:0000313" key="11">
    <source>
        <dbReference type="Proteomes" id="UP001215151"/>
    </source>
</evidence>
<dbReference type="InterPro" id="IPR036855">
    <property type="entry name" value="Znf_CCCH_sf"/>
</dbReference>
<dbReference type="Pfam" id="PF18044">
    <property type="entry name" value="zf-CCCH_4"/>
    <property type="match status" value="1"/>
</dbReference>
<dbReference type="Gene3D" id="3.30.1370.210">
    <property type="match status" value="1"/>
</dbReference>
<feature type="zinc finger region" description="C3H1-type" evidence="6">
    <location>
        <begin position="60"/>
        <end position="87"/>
    </location>
</feature>
<feature type="domain" description="C3H1-type" evidence="9">
    <location>
        <begin position="189"/>
        <end position="221"/>
    </location>
</feature>
<evidence type="ECO:0000256" key="4">
    <source>
        <dbReference type="ARBA" id="ARBA00022771"/>
    </source>
</evidence>
<evidence type="ECO:0000259" key="8">
    <source>
        <dbReference type="PROSITE" id="PS50089"/>
    </source>
</evidence>
<feature type="compositionally biased region" description="Low complexity" evidence="7">
    <location>
        <begin position="520"/>
        <end position="529"/>
    </location>
</feature>
<feature type="domain" description="RING-type" evidence="8">
    <location>
        <begin position="108"/>
        <end position="159"/>
    </location>
</feature>
<reference evidence="10" key="1">
    <citation type="submission" date="2022-11" db="EMBL/GenBank/DDBJ databases">
        <title>Genome Sequence of Cubamyces cubensis.</title>
        <authorList>
            <person name="Buettner E."/>
        </authorList>
    </citation>
    <scope>NUCLEOTIDE SEQUENCE</scope>
    <source>
        <strain evidence="10">MPL-01</strain>
    </source>
</reference>
<feature type="zinc finger region" description="C3H1-type" evidence="6">
    <location>
        <begin position="189"/>
        <end position="221"/>
    </location>
</feature>
<dbReference type="SMART" id="SM00184">
    <property type="entry name" value="RING"/>
    <property type="match status" value="1"/>
</dbReference>
<dbReference type="Pfam" id="PF00097">
    <property type="entry name" value="zf-C3HC4"/>
    <property type="match status" value="1"/>
</dbReference>
<feature type="region of interest" description="Disordered" evidence="7">
    <location>
        <begin position="396"/>
        <end position="419"/>
    </location>
</feature>
<dbReference type="Proteomes" id="UP001215151">
    <property type="component" value="Unassembled WGS sequence"/>
</dbReference>
<dbReference type="Pfam" id="PF14608">
    <property type="entry name" value="zf-CCCH_2"/>
    <property type="match status" value="2"/>
</dbReference>
<dbReference type="AlphaFoldDB" id="A0AAD7XGQ5"/>
<dbReference type="GO" id="GO:0000209">
    <property type="term" value="P:protein polyubiquitination"/>
    <property type="evidence" value="ECO:0007669"/>
    <property type="project" value="InterPro"/>
</dbReference>
<accession>A0AAD7XGQ5</accession>
<evidence type="ECO:0000256" key="2">
    <source>
        <dbReference type="ARBA" id="ARBA00022723"/>
    </source>
</evidence>
<dbReference type="Gene3D" id="3.30.40.10">
    <property type="entry name" value="Zinc/RING finger domain, C3HC4 (zinc finger)"/>
    <property type="match status" value="1"/>
</dbReference>
<evidence type="ECO:0008006" key="12">
    <source>
        <dbReference type="Google" id="ProtNLM"/>
    </source>
</evidence>
<dbReference type="InterPro" id="IPR045072">
    <property type="entry name" value="MKRN-like"/>
</dbReference>
<dbReference type="PANTHER" id="PTHR11224">
    <property type="entry name" value="MAKORIN-RELATED"/>
    <property type="match status" value="1"/>
</dbReference>
<feature type="domain" description="C3H1-type" evidence="9">
    <location>
        <begin position="60"/>
        <end position="87"/>
    </location>
</feature>
<evidence type="ECO:0000256" key="3">
    <source>
        <dbReference type="ARBA" id="ARBA00022737"/>
    </source>
</evidence>
<evidence type="ECO:0000256" key="6">
    <source>
        <dbReference type="PROSITE-ProRule" id="PRU00723"/>
    </source>
</evidence>
<dbReference type="PANTHER" id="PTHR11224:SF10">
    <property type="entry name" value="IP09428P-RELATED"/>
    <property type="match status" value="1"/>
</dbReference>
<gene>
    <name evidence="10" type="ORF">ONZ51_g2412</name>
</gene>
<dbReference type="InterPro" id="IPR001841">
    <property type="entry name" value="Znf_RING"/>
</dbReference>
<dbReference type="InterPro" id="IPR000571">
    <property type="entry name" value="Znf_CCCH"/>
</dbReference>
<evidence type="ECO:0000256" key="7">
    <source>
        <dbReference type="SAM" id="MobiDB-lite"/>
    </source>
</evidence>
<evidence type="ECO:0000256" key="1">
    <source>
        <dbReference type="ARBA" id="ARBA00022679"/>
    </source>
</evidence>
<keyword evidence="5 6" id="KW-0862">Zinc</keyword>
<dbReference type="InterPro" id="IPR018957">
    <property type="entry name" value="Znf_C3HC4_RING-type"/>
</dbReference>
<keyword evidence="2 6" id="KW-0479">Metal-binding</keyword>
<dbReference type="PROSITE" id="PS50089">
    <property type="entry name" value="ZF_RING_2"/>
    <property type="match status" value="1"/>
</dbReference>
<dbReference type="InterPro" id="IPR013083">
    <property type="entry name" value="Znf_RING/FYVE/PHD"/>
</dbReference>
<dbReference type="InterPro" id="IPR017907">
    <property type="entry name" value="Znf_RING_CS"/>
</dbReference>
<name>A0AAD7XGQ5_9APHY</name>
<proteinExistence type="predicted"/>
<evidence type="ECO:0000256" key="5">
    <source>
        <dbReference type="ARBA" id="ARBA00022833"/>
    </source>
</evidence>
<feature type="region of interest" description="Disordered" evidence="7">
    <location>
        <begin position="1"/>
        <end position="25"/>
    </location>
</feature>
<evidence type="ECO:0000259" key="9">
    <source>
        <dbReference type="PROSITE" id="PS50103"/>
    </source>
</evidence>
<dbReference type="SUPFAM" id="SSF57850">
    <property type="entry name" value="RING/U-box"/>
    <property type="match status" value="1"/>
</dbReference>
<sequence>MSQRAVNDHPGQLSHDGPSLDRPVTSKPRGICKYYNTERGCYAGSKCKFLHGETERMTPFDKNKVCRFYAAGHCRRGDKCWFLHADPNEVASGSQAHSPSNDEVDQLCSICYDKPTVYGLLEGCSHVFCISCIKNWRGKNGKSEDIIQAGTNKQCPMCRTASRFVTPSAHFYPQGNPRKTEVIANYKASMARVKCRYFEKSRPSRRFCPFGKDCFYKHENADGTPYEFEHGAAYYMEHTSGRRWNASDLFDGEFEEDMELMLDTISRLLGRSQDWRSLIQTAMTALNSDGAALPYPNDDDASVSEGEQIAAPAIQNSQGEELHSTLLEDEAVIAPEDMTEDDDLDPSLIENDGMNLRPGIPVSRPNLDPTIPEFVPSERSHFYSWLRAMDPSYELDSLRPLPPGPNTDEEPADGGGSETAEAWEDFWRGFGERHEDATTGLLANGPPNTELDLASLLLVSHSPASTPSSTDPSSSTLRTPSEPSPPGPHPPASNLILDAAPEIPYVQNSDPPFMTDGRGRVVASSTTSSRARDGRRGRAASSSAAVPLPHSKPDAIALHDNSADASCNSPSLRHARQRSLSLIEPTGPGEDTPRAEFVTDGRGRVVFASNS</sequence>
<dbReference type="EMBL" id="JAPEVG010000037">
    <property type="protein sequence ID" value="KAJ8494330.1"/>
    <property type="molecule type" value="Genomic_DNA"/>
</dbReference>
<keyword evidence="1" id="KW-0808">Transferase</keyword>
<feature type="compositionally biased region" description="Pro residues" evidence="7">
    <location>
        <begin position="482"/>
        <end position="491"/>
    </location>
</feature>
<dbReference type="GO" id="GO:0008270">
    <property type="term" value="F:zinc ion binding"/>
    <property type="evidence" value="ECO:0007669"/>
    <property type="project" value="UniProtKB-KW"/>
</dbReference>
<dbReference type="PROSITE" id="PS00518">
    <property type="entry name" value="ZF_RING_1"/>
    <property type="match status" value="1"/>
</dbReference>
<keyword evidence="11" id="KW-1185">Reference proteome</keyword>
<comment type="caution">
    <text evidence="10">The sequence shown here is derived from an EMBL/GenBank/DDBJ whole genome shotgun (WGS) entry which is preliminary data.</text>
</comment>
<dbReference type="SMART" id="SM00356">
    <property type="entry name" value="ZnF_C3H1"/>
    <property type="match status" value="3"/>
</dbReference>
<feature type="region of interest" description="Disordered" evidence="7">
    <location>
        <begin position="462"/>
        <end position="554"/>
    </location>
</feature>
<dbReference type="PROSITE" id="PS50103">
    <property type="entry name" value="ZF_C3H1"/>
    <property type="match status" value="3"/>
</dbReference>
<organism evidence="10 11">
    <name type="scientific">Trametes cubensis</name>
    <dbReference type="NCBI Taxonomy" id="1111947"/>
    <lineage>
        <taxon>Eukaryota</taxon>
        <taxon>Fungi</taxon>
        <taxon>Dikarya</taxon>
        <taxon>Basidiomycota</taxon>
        <taxon>Agaricomycotina</taxon>
        <taxon>Agaricomycetes</taxon>
        <taxon>Polyporales</taxon>
        <taxon>Polyporaceae</taxon>
        <taxon>Trametes</taxon>
    </lineage>
</organism>
<keyword evidence="4 6" id="KW-0863">Zinc-finger</keyword>
<protein>
    <recommendedName>
        <fullName evidence="12">RING-type E3 ubiquitin transferase</fullName>
    </recommendedName>
</protein>
<feature type="compositionally biased region" description="Low complexity" evidence="7">
    <location>
        <begin position="462"/>
        <end position="481"/>
    </location>
</feature>
<dbReference type="InterPro" id="IPR041367">
    <property type="entry name" value="Znf-CCCH_4"/>
</dbReference>
<evidence type="ECO:0000313" key="10">
    <source>
        <dbReference type="EMBL" id="KAJ8494330.1"/>
    </source>
</evidence>
<feature type="zinc finger region" description="C3H1-type" evidence="6">
    <location>
        <begin position="26"/>
        <end position="54"/>
    </location>
</feature>
<feature type="domain" description="C3H1-type" evidence="9">
    <location>
        <begin position="26"/>
        <end position="54"/>
    </location>
</feature>
<keyword evidence="3" id="KW-0677">Repeat</keyword>